<reference evidence="2" key="1">
    <citation type="submission" date="2020-11" db="EMBL/GenBank/DDBJ databases">
        <authorList>
            <person name="Konstantinou D."/>
            <person name="Gkelis S."/>
            <person name="Popin R."/>
            <person name="Fewer D."/>
            <person name="Sivonen K."/>
        </authorList>
    </citation>
    <scope>NUCLEOTIDE SEQUENCE</scope>
    <source>
        <strain evidence="2">TAU-MAC 1115</strain>
    </source>
</reference>
<dbReference type="Gene3D" id="3.40.50.150">
    <property type="entry name" value="Vaccinia Virus protein VP39"/>
    <property type="match status" value="1"/>
</dbReference>
<dbReference type="SUPFAM" id="SSF53335">
    <property type="entry name" value="S-adenosyl-L-methionine-dependent methyltransferases"/>
    <property type="match status" value="1"/>
</dbReference>
<name>A0A947DDE3_9CYAN</name>
<evidence type="ECO:0000313" key="3">
    <source>
        <dbReference type="Proteomes" id="UP000717364"/>
    </source>
</evidence>
<dbReference type="InterPro" id="IPR006342">
    <property type="entry name" value="FkbM_mtfrase"/>
</dbReference>
<keyword evidence="2" id="KW-0489">Methyltransferase</keyword>
<protein>
    <submittedName>
        <fullName evidence="2">FkbM family methyltransferase</fullName>
    </submittedName>
</protein>
<dbReference type="PANTHER" id="PTHR36973:SF4">
    <property type="entry name" value="NODULATION PROTEIN"/>
    <property type="match status" value="1"/>
</dbReference>
<dbReference type="GO" id="GO:0032259">
    <property type="term" value="P:methylation"/>
    <property type="evidence" value="ECO:0007669"/>
    <property type="project" value="UniProtKB-KW"/>
</dbReference>
<feature type="domain" description="Methyltransferase FkbM" evidence="1">
    <location>
        <begin position="43"/>
        <end position="214"/>
    </location>
</feature>
<dbReference type="RefSeq" id="WP_215607656.1">
    <property type="nucleotide sequence ID" value="NZ_JADOES010000005.1"/>
</dbReference>
<proteinExistence type="predicted"/>
<dbReference type="GO" id="GO:0008171">
    <property type="term" value="F:O-methyltransferase activity"/>
    <property type="evidence" value="ECO:0007669"/>
    <property type="project" value="TreeGrafter"/>
</dbReference>
<keyword evidence="2" id="KW-0808">Transferase</keyword>
<keyword evidence="3" id="KW-1185">Reference proteome</keyword>
<organism evidence="2 3">
    <name type="scientific">Leptothoe spongobia TAU-MAC 1115</name>
    <dbReference type="NCBI Taxonomy" id="1967444"/>
    <lineage>
        <taxon>Bacteria</taxon>
        <taxon>Bacillati</taxon>
        <taxon>Cyanobacteriota</taxon>
        <taxon>Cyanophyceae</taxon>
        <taxon>Nodosilineales</taxon>
        <taxon>Cymatolegaceae</taxon>
        <taxon>Leptothoe</taxon>
        <taxon>Leptothoe spongobia</taxon>
    </lineage>
</organism>
<dbReference type="InterPro" id="IPR053188">
    <property type="entry name" value="FkbM_Methyltransferase"/>
</dbReference>
<evidence type="ECO:0000259" key="1">
    <source>
        <dbReference type="Pfam" id="PF05050"/>
    </source>
</evidence>
<dbReference type="Proteomes" id="UP000717364">
    <property type="component" value="Unassembled WGS sequence"/>
</dbReference>
<dbReference type="PANTHER" id="PTHR36973">
    <property type="entry name" value="SLL1456 PROTEIN-RELATED"/>
    <property type="match status" value="1"/>
</dbReference>
<dbReference type="Pfam" id="PF05050">
    <property type="entry name" value="Methyltransf_21"/>
    <property type="match status" value="1"/>
</dbReference>
<reference evidence="2" key="2">
    <citation type="journal article" date="2021" name="Mar. Drugs">
        <title>Genome Reduction and Secondary Metabolism of the Marine Sponge-Associated Cyanobacterium Leptothoe.</title>
        <authorList>
            <person name="Konstantinou D."/>
            <person name="Popin R.V."/>
            <person name="Fewer D.P."/>
            <person name="Sivonen K."/>
            <person name="Gkelis S."/>
        </authorList>
    </citation>
    <scope>NUCLEOTIDE SEQUENCE</scope>
    <source>
        <strain evidence="2">TAU-MAC 1115</strain>
    </source>
</reference>
<dbReference type="AlphaFoldDB" id="A0A947DDE3"/>
<sequence>MKTLFRKALRRIGYDFISFSPRASSQARLQYFVKYLKVDLVLDVGANTGQYAQYLRELEYKGRIISFEPLSSAHKSLVKASTGDANWEVAPRFALANEDGELIINVSENSQSSSALNLEDIHIKHFPKSAYISTEKVLMRRLDNLVRESFLSNEKSIFLKIDVQGFEDKVLEGSKRILDIVSGIQVELSMVPLYENEMPYQDMIRYLGALGYELYALSPVVCEPESGKILQMDGLFVRT</sequence>
<dbReference type="NCBIfam" id="TIGR01444">
    <property type="entry name" value="fkbM_fam"/>
    <property type="match status" value="1"/>
</dbReference>
<evidence type="ECO:0000313" key="2">
    <source>
        <dbReference type="EMBL" id="MBT9314583.1"/>
    </source>
</evidence>
<dbReference type="InterPro" id="IPR029063">
    <property type="entry name" value="SAM-dependent_MTases_sf"/>
</dbReference>
<gene>
    <name evidence="2" type="ORF">IXB50_04005</name>
</gene>
<dbReference type="EMBL" id="JADOES010000005">
    <property type="protein sequence ID" value="MBT9314583.1"/>
    <property type="molecule type" value="Genomic_DNA"/>
</dbReference>
<accession>A0A947DDE3</accession>
<comment type="caution">
    <text evidence="2">The sequence shown here is derived from an EMBL/GenBank/DDBJ whole genome shotgun (WGS) entry which is preliminary data.</text>
</comment>